<name>A0A090X1A0_9FLAO</name>
<protein>
    <recommendedName>
        <fullName evidence="4">Leucine-rich repeat containing protein</fullName>
    </recommendedName>
</protein>
<dbReference type="Gene3D" id="3.80.10.10">
    <property type="entry name" value="Ribonuclease Inhibitor"/>
    <property type="match status" value="1"/>
</dbReference>
<dbReference type="RefSeq" id="WP_042501359.1">
    <property type="nucleotide sequence ID" value="NZ_BBNU01000030.1"/>
</dbReference>
<dbReference type="InterPro" id="IPR032675">
    <property type="entry name" value="LRR_dom_sf"/>
</dbReference>
<dbReference type="SUPFAM" id="SSF52058">
    <property type="entry name" value="L domain-like"/>
    <property type="match status" value="1"/>
</dbReference>
<comment type="caution">
    <text evidence="2">The sequence shown here is derived from an EMBL/GenBank/DDBJ whole genome shotgun (WGS) entry which is preliminary data.</text>
</comment>
<organism evidence="2 3">
    <name type="scientific">Algibacter lectus</name>
    <dbReference type="NCBI Taxonomy" id="221126"/>
    <lineage>
        <taxon>Bacteria</taxon>
        <taxon>Pseudomonadati</taxon>
        <taxon>Bacteroidota</taxon>
        <taxon>Flavobacteriia</taxon>
        <taxon>Flavobacteriales</taxon>
        <taxon>Flavobacteriaceae</taxon>
        <taxon>Algibacter</taxon>
    </lineage>
</organism>
<evidence type="ECO:0008006" key="4">
    <source>
        <dbReference type="Google" id="ProtNLM"/>
    </source>
</evidence>
<reference evidence="2 3" key="1">
    <citation type="journal article" date="2014" name="Genome Announc.">
        <title>Draft Genome Sequences of Marine Flavobacterium Algibacter lectus Strains SS8 and NR4.</title>
        <authorList>
            <person name="Takatani N."/>
            <person name="Nakanishi M."/>
            <person name="Meirelles P."/>
            <person name="Mino S."/>
            <person name="Suda W."/>
            <person name="Oshima K."/>
            <person name="Hattori M."/>
            <person name="Ohkuma M."/>
            <person name="Hosokawa M."/>
            <person name="Miyashita K."/>
            <person name="Thompson F.L."/>
            <person name="Niwa A."/>
            <person name="Sawabe T."/>
            <person name="Sawabe T."/>
        </authorList>
    </citation>
    <scope>NUCLEOTIDE SEQUENCE [LARGE SCALE GENOMIC DNA]</scope>
    <source>
        <strain evidence="3">JCM19274</strain>
    </source>
</reference>
<evidence type="ECO:0000313" key="2">
    <source>
        <dbReference type="EMBL" id="GAL82488.1"/>
    </source>
</evidence>
<gene>
    <name evidence="2" type="ORF">JCM19274_4042</name>
</gene>
<accession>A0A090X1A0</accession>
<dbReference type="EMBL" id="BBNU01000030">
    <property type="protein sequence ID" value="GAL82488.1"/>
    <property type="molecule type" value="Genomic_DNA"/>
</dbReference>
<dbReference type="AlphaFoldDB" id="A0A090X1A0"/>
<proteinExistence type="predicted"/>
<evidence type="ECO:0000313" key="3">
    <source>
        <dbReference type="Proteomes" id="UP000029643"/>
    </source>
</evidence>
<sequence>MSENEIKVKKDSQNRESENWKILLELIDESVKDKREEFYPSKELGIEIWKDIRSLPKEISKLKNIKHLMIYGSNLERLPQEIGELKSLEKFTPYTSYGLRWFPYEIIQCENLKESTVSTRALFGNKKNKKPFPPNLEDNPVEYFDGNKCSICKRKETEIKFEQYWISTQVGTDILPLLAIICSEECFSKLRKPHQDYFPSPHKGGGDLKKKKTKPNNGYN</sequence>
<feature type="region of interest" description="Disordered" evidence="1">
    <location>
        <begin position="197"/>
        <end position="220"/>
    </location>
</feature>
<evidence type="ECO:0000256" key="1">
    <source>
        <dbReference type="SAM" id="MobiDB-lite"/>
    </source>
</evidence>
<dbReference type="Proteomes" id="UP000029643">
    <property type="component" value="Unassembled WGS sequence"/>
</dbReference>